<comment type="caution">
    <text evidence="3">The sequence shown here is derived from an EMBL/GenBank/DDBJ whole genome shotgun (WGS) entry which is preliminary data.</text>
</comment>
<sequence>MQSGDMKKVYYFPHDFNARNDPKLQDVMIELGLEGIGAYWCMIEQLYEQEGQLPVKALKGIAFTLHMDFSKLQRLITEFDLFLIEGDVLTSPAVTKRREAMIEKSNIAKMKIAKRWKKKADNEDTNVSTSDTGVSNSDTDVIQMYKTSDTGVSNSDTDVIPIKENKIKEKKEDNISSNDDKSNMPLDSSVGGVNYQGIIQFYNSTMEQSGATIPKVKSIEGMRKKHVSARIREYGRNAFADMIRKAAASDFLNGRNERGFTATFDWLIRPANFVKVIEGNYDSNKNYSNGNPRANDNQRRGTLEVSATSADDYKTTF</sequence>
<dbReference type="InterPro" id="IPR025400">
    <property type="entry name" value="Lin1244/Lin1753-like_N"/>
</dbReference>
<feature type="domain" description="Lin1244/Lin1753-like N-terminal" evidence="2">
    <location>
        <begin position="11"/>
        <end position="93"/>
    </location>
</feature>
<evidence type="ECO:0000313" key="3">
    <source>
        <dbReference type="EMBL" id="EJW90460.1"/>
    </source>
</evidence>
<protein>
    <recommendedName>
        <fullName evidence="2">Lin1244/Lin1753-like N-terminal domain-containing protein</fullName>
    </recommendedName>
</protein>
<feature type="region of interest" description="Disordered" evidence="1">
    <location>
        <begin position="284"/>
        <end position="317"/>
    </location>
</feature>
<dbReference type="AlphaFoldDB" id="J9BSA5"/>
<feature type="compositionally biased region" description="Polar residues" evidence="1">
    <location>
        <begin position="284"/>
        <end position="295"/>
    </location>
</feature>
<dbReference type="Pfam" id="PF14297">
    <property type="entry name" value="Lin1244_N"/>
    <property type="match status" value="1"/>
</dbReference>
<dbReference type="EMBL" id="AMCI01008832">
    <property type="protein sequence ID" value="EJW90460.1"/>
    <property type="molecule type" value="Genomic_DNA"/>
</dbReference>
<proteinExistence type="predicted"/>
<evidence type="ECO:0000259" key="2">
    <source>
        <dbReference type="Pfam" id="PF14297"/>
    </source>
</evidence>
<evidence type="ECO:0000256" key="1">
    <source>
        <dbReference type="SAM" id="MobiDB-lite"/>
    </source>
</evidence>
<gene>
    <name evidence="3" type="ORF">EVA_21438</name>
</gene>
<accession>J9BSA5</accession>
<organism evidence="3">
    <name type="scientific">gut metagenome</name>
    <dbReference type="NCBI Taxonomy" id="749906"/>
    <lineage>
        <taxon>unclassified sequences</taxon>
        <taxon>metagenomes</taxon>
        <taxon>organismal metagenomes</taxon>
    </lineage>
</organism>
<reference evidence="3" key="1">
    <citation type="journal article" date="2012" name="PLoS ONE">
        <title>Gene sets for utilization of primary and secondary nutrition supplies in the distal gut of endangered iberian lynx.</title>
        <authorList>
            <person name="Alcaide M."/>
            <person name="Messina E."/>
            <person name="Richter M."/>
            <person name="Bargiela R."/>
            <person name="Peplies J."/>
            <person name="Huws S.A."/>
            <person name="Newbold C.J."/>
            <person name="Golyshin P.N."/>
            <person name="Simon M.A."/>
            <person name="Lopez G."/>
            <person name="Yakimov M.M."/>
            <person name="Ferrer M."/>
        </authorList>
    </citation>
    <scope>NUCLEOTIDE SEQUENCE</scope>
</reference>
<name>J9BSA5_9ZZZZ</name>